<dbReference type="InterPro" id="IPR011055">
    <property type="entry name" value="Dup_hybrid_motif"/>
</dbReference>
<dbReference type="EMBL" id="JBHTLU010000003">
    <property type="protein sequence ID" value="MFD1218565.1"/>
    <property type="molecule type" value="Genomic_DNA"/>
</dbReference>
<dbReference type="Proteomes" id="UP001597180">
    <property type="component" value="Unassembled WGS sequence"/>
</dbReference>
<dbReference type="SUPFAM" id="SSF51261">
    <property type="entry name" value="Duplicated hybrid motif"/>
    <property type="match status" value="1"/>
</dbReference>
<evidence type="ECO:0000256" key="1">
    <source>
        <dbReference type="SAM" id="MobiDB-lite"/>
    </source>
</evidence>
<dbReference type="CDD" id="cd12797">
    <property type="entry name" value="M23_peptidase"/>
    <property type="match status" value="1"/>
</dbReference>
<keyword evidence="2" id="KW-1133">Transmembrane helix</keyword>
<sequence length="244" mass="26942">MNDQKRDLQNNEEAPKTIEGAQTKPAFSWRRLLAKKWVFPATYMAAAAIILTLMWVYQDAGKSTLTNELGIDSSKSASVTDSVMNPNAVAVNANTETMQWPFKDRSELDVVLPFFDSKASNEVRQTAMVEYGDTFTPHMGMDFSRPDNQSFDVMAAMSGKVTAVEKNPVVGNLVEITHSNGLVTVYQSLADIKVAKDAEVKKGDIIAKAGRNELEKEQGNHLHFEVRQGESGQAVNPETFLTSH</sequence>
<reference evidence="5" key="1">
    <citation type="journal article" date="2019" name="Int. J. Syst. Evol. Microbiol.">
        <title>The Global Catalogue of Microorganisms (GCM) 10K type strain sequencing project: providing services to taxonomists for standard genome sequencing and annotation.</title>
        <authorList>
            <consortium name="The Broad Institute Genomics Platform"/>
            <consortium name="The Broad Institute Genome Sequencing Center for Infectious Disease"/>
            <person name="Wu L."/>
            <person name="Ma J."/>
        </authorList>
    </citation>
    <scope>NUCLEOTIDE SEQUENCE [LARGE SCALE GENOMIC DNA]</scope>
    <source>
        <strain evidence="5">CCUG 53270</strain>
    </source>
</reference>
<dbReference type="RefSeq" id="WP_079914231.1">
    <property type="nucleotide sequence ID" value="NZ_BAABJG010000047.1"/>
</dbReference>
<comment type="caution">
    <text evidence="4">The sequence shown here is derived from an EMBL/GenBank/DDBJ whole genome shotgun (WGS) entry which is preliminary data.</text>
</comment>
<keyword evidence="5" id="KW-1185">Reference proteome</keyword>
<feature type="transmembrane region" description="Helical" evidence="2">
    <location>
        <begin position="37"/>
        <end position="57"/>
    </location>
</feature>
<dbReference type="PANTHER" id="PTHR21666:SF291">
    <property type="entry name" value="STAGE II SPORULATION PROTEIN Q"/>
    <property type="match status" value="1"/>
</dbReference>
<evidence type="ECO:0000259" key="3">
    <source>
        <dbReference type="Pfam" id="PF01551"/>
    </source>
</evidence>
<feature type="region of interest" description="Disordered" evidence="1">
    <location>
        <begin position="1"/>
        <end position="21"/>
    </location>
</feature>
<evidence type="ECO:0000256" key="2">
    <source>
        <dbReference type="SAM" id="Phobius"/>
    </source>
</evidence>
<dbReference type="Pfam" id="PF01551">
    <property type="entry name" value="Peptidase_M23"/>
    <property type="match status" value="1"/>
</dbReference>
<dbReference type="PANTHER" id="PTHR21666">
    <property type="entry name" value="PEPTIDASE-RELATED"/>
    <property type="match status" value="1"/>
</dbReference>
<feature type="compositionally biased region" description="Basic and acidic residues" evidence="1">
    <location>
        <begin position="1"/>
        <end position="16"/>
    </location>
</feature>
<feature type="domain" description="M23ase beta-sheet core" evidence="3">
    <location>
        <begin position="137"/>
        <end position="237"/>
    </location>
</feature>
<protein>
    <submittedName>
        <fullName evidence="4">Peptidoglycan DD-metalloendopeptidase family protein</fullName>
    </submittedName>
</protein>
<evidence type="ECO:0000313" key="5">
    <source>
        <dbReference type="Proteomes" id="UP001597180"/>
    </source>
</evidence>
<name>A0ABW3UFE5_9BACL</name>
<evidence type="ECO:0000313" key="4">
    <source>
        <dbReference type="EMBL" id="MFD1218565.1"/>
    </source>
</evidence>
<gene>
    <name evidence="4" type="ORF">ACFQ4B_00410</name>
</gene>
<keyword evidence="2" id="KW-0812">Transmembrane</keyword>
<accession>A0ABW3UFE5</accession>
<dbReference type="Gene3D" id="2.70.70.10">
    <property type="entry name" value="Glucose Permease (Domain IIA)"/>
    <property type="match status" value="1"/>
</dbReference>
<proteinExistence type="predicted"/>
<keyword evidence="2" id="KW-0472">Membrane</keyword>
<dbReference type="InterPro" id="IPR050570">
    <property type="entry name" value="Cell_wall_metabolism_enzyme"/>
</dbReference>
<dbReference type="InterPro" id="IPR016047">
    <property type="entry name" value="M23ase_b-sheet_dom"/>
</dbReference>
<organism evidence="4 5">
    <name type="scientific">Paenibacillus vulneris</name>
    <dbReference type="NCBI Taxonomy" id="1133364"/>
    <lineage>
        <taxon>Bacteria</taxon>
        <taxon>Bacillati</taxon>
        <taxon>Bacillota</taxon>
        <taxon>Bacilli</taxon>
        <taxon>Bacillales</taxon>
        <taxon>Paenibacillaceae</taxon>
        <taxon>Paenibacillus</taxon>
    </lineage>
</organism>